<dbReference type="EMBL" id="FIZP01000016">
    <property type="protein sequence ID" value="CZE49217.1"/>
    <property type="molecule type" value="Genomic_DNA"/>
</dbReference>
<dbReference type="SMART" id="SM00060">
    <property type="entry name" value="FN3"/>
    <property type="match status" value="3"/>
</dbReference>
<dbReference type="CDD" id="cd00063">
    <property type="entry name" value="FN3"/>
    <property type="match status" value="3"/>
</dbReference>
<reference evidence="2 3" key="1">
    <citation type="submission" date="2016-02" db="EMBL/GenBank/DDBJ databases">
        <authorList>
            <consortium name="Pathogen Informatics"/>
        </authorList>
    </citation>
    <scope>NUCLEOTIDE SEQUENCE [LARGE SCALE GENOMIC DNA]</scope>
    <source>
        <strain evidence="2 3">RC20</strain>
    </source>
</reference>
<dbReference type="Gene3D" id="2.60.40.10">
    <property type="entry name" value="Immunoglobulins"/>
    <property type="match status" value="4"/>
</dbReference>
<evidence type="ECO:0000313" key="3">
    <source>
        <dbReference type="Proteomes" id="UP000069632"/>
    </source>
</evidence>
<dbReference type="Proteomes" id="UP000069632">
    <property type="component" value="Unassembled WGS sequence"/>
</dbReference>
<dbReference type="PROSITE" id="PS50853">
    <property type="entry name" value="FN3"/>
    <property type="match status" value="3"/>
</dbReference>
<dbReference type="GO" id="GO:0016020">
    <property type="term" value="C:membrane"/>
    <property type="evidence" value="ECO:0007669"/>
    <property type="project" value="UniProtKB-SubCell"/>
</dbReference>
<feature type="domain" description="Fibronectin type-III" evidence="1">
    <location>
        <begin position="302"/>
        <end position="386"/>
    </location>
</feature>
<proteinExistence type="predicted"/>
<feature type="domain" description="Fibronectin type-III" evidence="1">
    <location>
        <begin position="17"/>
        <end position="111"/>
    </location>
</feature>
<dbReference type="PANTHER" id="PTHR46957">
    <property type="entry name" value="CYTOKINE RECEPTOR"/>
    <property type="match status" value="1"/>
</dbReference>
<dbReference type="InterPro" id="IPR050713">
    <property type="entry name" value="RTP_Phos/Ushers"/>
</dbReference>
<feature type="domain" description="Fibronectin type-III" evidence="1">
    <location>
        <begin position="114"/>
        <end position="207"/>
    </location>
</feature>
<dbReference type="InterPro" id="IPR036116">
    <property type="entry name" value="FN3_sf"/>
</dbReference>
<evidence type="ECO:0000259" key="1">
    <source>
        <dbReference type="PROSITE" id="PS50853"/>
    </source>
</evidence>
<protein>
    <submittedName>
        <fullName evidence="2">Fibronectin type III domain-containing protein</fullName>
    </submittedName>
</protein>
<accession>A0A128EKT5</accession>
<sequence>MAGCVSTSPKPSSIIDASLPVVNSIKTISSTHSIGLEWQNPNDINVDGYYIWRSEQNQPAQVVAQIKDRFSTHYVDLKLAPQTVYRYYMQTYSKTGVSNKGITVSATTAKAIETVSFAKAIYGLPERVKLIWRPHADLRVGSYIIERKKADSSSWSQIAEVKGRLNAEYIDKGVKSGERYDYRIAVKTLDGEVSKPSMTLSAQTKELPDGTTNLKATIDQPKKIVLTWDSPANDSFDYYQIYISRSEYLPFVPLAKTQSNSYEDLINSNGAKRYYKVTFVDKDGLESRAQDVPVMGQTLQAPPAPILNEPIISNNSVVLNWSTGVQTGKYSVKRSGGGGEKTISDITQTSYVDSDVQKGMKYYYRVYSVDGYGISSSDSNEVSIVF</sequence>
<keyword evidence="3" id="KW-1185">Reference proteome</keyword>
<dbReference type="SUPFAM" id="SSF49265">
    <property type="entry name" value="Fibronectin type III"/>
    <property type="match status" value="3"/>
</dbReference>
<organism evidence="2 3">
    <name type="scientific">Campylobacter geochelonis</name>
    <dbReference type="NCBI Taxonomy" id="1780362"/>
    <lineage>
        <taxon>Bacteria</taxon>
        <taxon>Pseudomonadati</taxon>
        <taxon>Campylobacterota</taxon>
        <taxon>Epsilonproteobacteria</taxon>
        <taxon>Campylobacterales</taxon>
        <taxon>Campylobacteraceae</taxon>
        <taxon>Campylobacter</taxon>
    </lineage>
</organism>
<dbReference type="InterPro" id="IPR003961">
    <property type="entry name" value="FN3_dom"/>
</dbReference>
<dbReference type="AlphaFoldDB" id="A0A128EKT5"/>
<evidence type="ECO:0000313" key="2">
    <source>
        <dbReference type="EMBL" id="CZE49217.1"/>
    </source>
</evidence>
<dbReference type="InterPro" id="IPR013783">
    <property type="entry name" value="Ig-like_fold"/>
</dbReference>
<dbReference type="PANTHER" id="PTHR46957:SF3">
    <property type="entry name" value="CYTOKINE RECEPTOR"/>
    <property type="match status" value="1"/>
</dbReference>
<dbReference type="OrthoDB" id="9810925at2"/>
<name>A0A128EKT5_9BACT</name>
<gene>
    <name evidence="2" type="primary">apu</name>
    <name evidence="2" type="ORF">ERS672216_01807</name>
</gene>